<comment type="caution">
    <text evidence="1">The sequence shown here is derived from an EMBL/GenBank/DDBJ whole genome shotgun (WGS) entry which is preliminary data.</text>
</comment>
<sequence length="276" mass="30456">MKQKTILLTIFVLIGMVSIFAAGCVDSEPAQEATVDDVEGAGPSESMDASEYDPTVNVENFVEVIDNPYFPLIPGTTFIYEGENEDKATEGNVLYVTHETKVVMGVTTTVINDKVWEDGELIEETNDWYAQDADGNVWYFGEDSKDYENGEYVSSKGSWEAGINGAKPGIIMKMESQIGDTYRQEYLKGEAEDMAEVISLTDSVTVKYGSFDNCLVTREWTPLDPGIAENKYYAKGVGQLKEIVVEGSSGYMELIEITTPSPDPDVIKVPSSENKY</sequence>
<gene>
    <name evidence="1" type="ORF">KDK67_11350</name>
</gene>
<reference evidence="1" key="1">
    <citation type="journal article" date="2021" name="mSystems">
        <title>Bacteria and Archaea Synergistically Convert Glycine Betaine to Biogenic Methane in the Formosa Cold Seep of the South China Sea.</title>
        <authorList>
            <person name="Li L."/>
            <person name="Zhang W."/>
            <person name="Zhang S."/>
            <person name="Song L."/>
            <person name="Sun Q."/>
            <person name="Zhang H."/>
            <person name="Xiang H."/>
            <person name="Dong X."/>
        </authorList>
    </citation>
    <scope>NUCLEOTIDE SEQUENCE</scope>
    <source>
        <strain evidence="1">LLY</strain>
    </source>
</reference>
<dbReference type="AlphaFoldDB" id="A0A9E5DBF9"/>
<dbReference type="PROSITE" id="PS51257">
    <property type="entry name" value="PROKAR_LIPOPROTEIN"/>
    <property type="match status" value="1"/>
</dbReference>
<reference evidence="1" key="2">
    <citation type="submission" date="2021-04" db="EMBL/GenBank/DDBJ databases">
        <authorList>
            <person name="Dong X."/>
        </authorList>
    </citation>
    <scope>NUCLEOTIDE SEQUENCE</scope>
    <source>
        <strain evidence="1">LLY</strain>
    </source>
</reference>
<proteinExistence type="predicted"/>
<name>A0A9E5DBF9_9EURY</name>
<dbReference type="RefSeq" id="WP_250868914.1">
    <property type="nucleotide sequence ID" value="NZ_JAGSOI010000056.1"/>
</dbReference>
<dbReference type="Proteomes" id="UP001056766">
    <property type="component" value="Unassembled WGS sequence"/>
</dbReference>
<evidence type="ECO:0000313" key="2">
    <source>
        <dbReference type="Proteomes" id="UP001056766"/>
    </source>
</evidence>
<dbReference type="Gene3D" id="2.40.360.20">
    <property type="match status" value="1"/>
</dbReference>
<evidence type="ECO:0000313" key="1">
    <source>
        <dbReference type="EMBL" id="MCM1987565.1"/>
    </source>
</evidence>
<keyword evidence="2" id="KW-1185">Reference proteome</keyword>
<dbReference type="EMBL" id="JAGSOI010000056">
    <property type="protein sequence ID" value="MCM1987565.1"/>
    <property type="molecule type" value="Genomic_DNA"/>
</dbReference>
<accession>A0A9E5DBF9</accession>
<protein>
    <submittedName>
        <fullName evidence="1">Uncharacterized protein</fullName>
    </submittedName>
</protein>
<organism evidence="1 2">
    <name type="scientific">Methanococcoides seepicolus</name>
    <dbReference type="NCBI Taxonomy" id="2828780"/>
    <lineage>
        <taxon>Archaea</taxon>
        <taxon>Methanobacteriati</taxon>
        <taxon>Methanobacteriota</taxon>
        <taxon>Stenosarchaea group</taxon>
        <taxon>Methanomicrobia</taxon>
        <taxon>Methanosarcinales</taxon>
        <taxon>Methanosarcinaceae</taxon>
        <taxon>Methanococcoides</taxon>
    </lineage>
</organism>